<gene>
    <name evidence="5" type="ORF">H9819_04775</name>
</gene>
<dbReference type="AlphaFoldDB" id="A0A9D2CXG6"/>
<evidence type="ECO:0000313" key="6">
    <source>
        <dbReference type="Proteomes" id="UP000824023"/>
    </source>
</evidence>
<dbReference type="InterPro" id="IPR019282">
    <property type="entry name" value="Glycoamylase-like_cons_dom"/>
</dbReference>
<dbReference type="InterPro" id="IPR014755">
    <property type="entry name" value="Cu-Rt/internalin_Ig-like"/>
</dbReference>
<protein>
    <submittedName>
        <fullName evidence="5">Ig-like domain-containing protein</fullName>
    </submittedName>
</protein>
<dbReference type="Proteomes" id="UP000824023">
    <property type="component" value="Unassembled WGS sequence"/>
</dbReference>
<dbReference type="Pfam" id="PF13205">
    <property type="entry name" value="Big_5"/>
    <property type="match status" value="1"/>
</dbReference>
<evidence type="ECO:0000313" key="5">
    <source>
        <dbReference type="EMBL" id="HIZ01554.1"/>
    </source>
</evidence>
<accession>A0A9D2CXG6</accession>
<evidence type="ECO:0000259" key="3">
    <source>
        <dbReference type="Pfam" id="PF10091"/>
    </source>
</evidence>
<evidence type="ECO:0000256" key="1">
    <source>
        <dbReference type="ARBA" id="ARBA00022729"/>
    </source>
</evidence>
<dbReference type="InterPro" id="IPR032812">
    <property type="entry name" value="SbsA_Ig"/>
</dbReference>
<evidence type="ECO:0000259" key="4">
    <source>
        <dbReference type="Pfam" id="PF13205"/>
    </source>
</evidence>
<proteinExistence type="predicted"/>
<sequence>MKTKTFYLILLCLGTLLTACSSSEDGSESRPPFKLESITIGEAVNQANFTDVPLDASIELQFSDEVDESTVKANILLTTEGTDVEYTYTLPSPEKVNIIPSGKLKNFTTYKLVVNPGIKSVSGALLESGQTCTLQTSIDNSDKFERIPTEELLTLVQKQTFDYFWKFGHEHSGMARERSTSGNTVTTGGTGFGIMAMLVAAERGFVSRAEALQRVQRIVTFLDEECESYHGAFSHWINGETGATQPFSQTDNGADLVETSFLFEGLLTARAYFDGADAGETKLREDITRLWEAIEWTWFQKDSEQVLYWHWSPNHGWAQNLPIRGWNECLITYVLAASSPTHPISREVYEQGWAKGGSIQNGNSYYGITLPLGSEKGGPLFFTHYSFLGLCPEGLQDQYADYWEQNRSHTLINYNHCVENPNGYAGYGSSCWGLTASDGDEGYSAWSPTNDHGVIAPTAALSAFPYTPEESTAALEFFYYKLGDKLWKEYGFVDAFNLGKDWYDSQYLAIDQGPIIVMIENYRSKLLWNLFMNIPDIQTGLKNLGFTSPYLK</sequence>
<keyword evidence="1 2" id="KW-0732">Signal</keyword>
<dbReference type="Pfam" id="PF10091">
    <property type="entry name" value="Glycoamylase"/>
    <property type="match status" value="1"/>
</dbReference>
<dbReference type="EMBL" id="DXCK01000067">
    <property type="protein sequence ID" value="HIZ01554.1"/>
    <property type="molecule type" value="Genomic_DNA"/>
</dbReference>
<feature type="domain" description="Glycoamylase-like" evidence="3">
    <location>
        <begin position="322"/>
        <end position="535"/>
    </location>
</feature>
<comment type="caution">
    <text evidence="5">The sequence shown here is derived from an EMBL/GenBank/DDBJ whole genome shotgun (WGS) entry which is preliminary data.</text>
</comment>
<feature type="chain" id="PRO_5039468104" evidence="2">
    <location>
        <begin position="24"/>
        <end position="552"/>
    </location>
</feature>
<dbReference type="Gene3D" id="1.50.10.140">
    <property type="match status" value="1"/>
</dbReference>
<evidence type="ECO:0000256" key="2">
    <source>
        <dbReference type="SAM" id="SignalP"/>
    </source>
</evidence>
<feature type="domain" description="SbsA Ig-like" evidence="4">
    <location>
        <begin position="46"/>
        <end position="126"/>
    </location>
</feature>
<dbReference type="PROSITE" id="PS51257">
    <property type="entry name" value="PROKAR_LIPOPROTEIN"/>
    <property type="match status" value="1"/>
</dbReference>
<dbReference type="Gene3D" id="2.60.40.1220">
    <property type="match status" value="1"/>
</dbReference>
<name>A0A9D2CXG6_9BACE</name>
<reference evidence="5" key="2">
    <citation type="submission" date="2021-04" db="EMBL/GenBank/DDBJ databases">
        <authorList>
            <person name="Gilroy R."/>
        </authorList>
    </citation>
    <scope>NUCLEOTIDE SEQUENCE</scope>
    <source>
        <strain evidence="5">ChiHjej12B11-24981</strain>
    </source>
</reference>
<reference evidence="5" key="1">
    <citation type="journal article" date="2021" name="PeerJ">
        <title>Extensive microbial diversity within the chicken gut microbiome revealed by metagenomics and culture.</title>
        <authorList>
            <person name="Gilroy R."/>
            <person name="Ravi A."/>
            <person name="Getino M."/>
            <person name="Pursley I."/>
            <person name="Horton D.L."/>
            <person name="Alikhan N.F."/>
            <person name="Baker D."/>
            <person name="Gharbi K."/>
            <person name="Hall N."/>
            <person name="Watson M."/>
            <person name="Adriaenssens E.M."/>
            <person name="Foster-Nyarko E."/>
            <person name="Jarju S."/>
            <person name="Secka A."/>
            <person name="Antonio M."/>
            <person name="Oren A."/>
            <person name="Chaudhuri R.R."/>
            <person name="La Ragione R."/>
            <person name="Hildebrand F."/>
            <person name="Pallen M.J."/>
        </authorList>
    </citation>
    <scope>NUCLEOTIDE SEQUENCE</scope>
    <source>
        <strain evidence="5">ChiHjej12B11-24981</strain>
    </source>
</reference>
<feature type="signal peptide" evidence="2">
    <location>
        <begin position="1"/>
        <end position="23"/>
    </location>
</feature>
<organism evidence="5 6">
    <name type="scientific">Candidatus Bacteroides merdipullorum</name>
    <dbReference type="NCBI Taxonomy" id="2838474"/>
    <lineage>
        <taxon>Bacteria</taxon>
        <taxon>Pseudomonadati</taxon>
        <taxon>Bacteroidota</taxon>
        <taxon>Bacteroidia</taxon>
        <taxon>Bacteroidales</taxon>
        <taxon>Bacteroidaceae</taxon>
        <taxon>Bacteroides</taxon>
    </lineage>
</organism>